<evidence type="ECO:0000313" key="6">
    <source>
        <dbReference type="EMBL" id="KAH0888066.1"/>
    </source>
</evidence>
<dbReference type="Pfam" id="PF07734">
    <property type="entry name" value="FBA_1"/>
    <property type="match status" value="1"/>
</dbReference>
<name>A0ABQ8A7J1_BRANA</name>
<dbReference type="SMART" id="SM01411">
    <property type="entry name" value="Ephrin_rec_like"/>
    <property type="match status" value="1"/>
</dbReference>
<keyword evidence="2" id="KW-0812">Transmembrane</keyword>
<feature type="domain" description="DUF8003" evidence="5">
    <location>
        <begin position="776"/>
        <end position="850"/>
    </location>
</feature>
<protein>
    <recommendedName>
        <fullName evidence="8">Glycine-rich protein</fullName>
    </recommendedName>
</protein>
<dbReference type="PANTHER" id="PTHR31513:SF1">
    <property type="entry name" value="EPHRIN TYPE-B RECEPTOR"/>
    <property type="match status" value="1"/>
</dbReference>
<sequence>MARFQFLFFFVAVAVFAVNPSSSYRFAIVEPNPAPPPPPPHGPSVSCSEDLGGVGFLDTTCKIVADLNLTKDVYIAGKGNFIILPGVKFHCSIPGCSIAINVSGNFSLGAESTIVAGTFELSAGNASFADGSAVNTTGLAGSPPPQTSGTPQGIDGAGGGHGGRGACCLTDTKKLAEDVWGGDAYSWSTLDEPWSYGSKGGSTSREIDYGGGGGGRVKMNVTQFLDVNGSLLADGGYGGAKGGGGSGGSIYITAYKMTGIGQISACGGNGYGGGGGGRVSVNIFSRHDDPKIFVHGGYSIGCPDNSGAAGTLYDAVPRSLFVSNYNLTTDTYTLLLEFPFQPLWTNVYIQDKARATCPLLWSRVQVQGQISLLCGGVLSFGLAHYGTSVFELLAEELLMSDSTIKVYGALRMTVKMFLMWNSELHIDGGGGDTTVSTSILEASNLFVLRESSVIRSNANLGVHGQGLLNLTGPGDSIEAQRLVLSLFYQIYVGPGSILRGPLQNASRDAVTPKLYCDRQDCPYELLHPPEDCNVNSSLSFTLQICRVEDIIVEGFIKGSVVHFHRAKTVTLEPSGEISASGMGCRGGVGEGKLLGNGFGSGGGHGGKGGRVCYNNSCVEGGITYGNAELPCELGSGSGDYSPDYSSSGGGIVVIGSMEQPLSGLSLEGSIRADGESVKRSSRDENGSVVAPGGGSGGTVLLFLRYLILGESSLLSSGGGSGSPAGGGGGGGGRIHFHWSNIPTGDIYQPIASVKGIIHARGGAAVDDGFHGKNGTITGKPCPKGLHGIFCKECPSGTFKNVTGSDRSLCLPCPVDELPSRAVYVPVRGGVSETPCPYRCISERYHMPHCYTALEELIYTFGGPWLFGLLLMGLLILLALVLSVARMKFVGVDDLPGPAPTHHGSQIDHSFPFLESLNEVLETNRAEQSQSHVHRMYFMGPNTFSEPWHLSHIPPEEIKEIVYEAAFNTFVDEINSIAAYQWWEGAIYSILSVVAYPLAWSWQQWRRKLKLQKLREFVRSEYDHSCLRSCRSRALYEGLKVAATPDLMLAYLDFFLGGDEKRTDLPPGIHQRFPMPILFGGDGSYMAPFSLQNDNILTSLMSQLVPPTTWYRLVAGVNAQLRLVRRGRLRSTFLSVLRWLETHANPALETHGIRVDLAWFQTTACGYYQYGLLIHADEDCEPTSPQSVSETSWTEIQPRFGVTVHKENSPAHLRETMLYNQNHTNAEDNTTRRKNYGGIIDLDSLPSLKEKRDMFFLLSFLVHNTKPVGHQDMVGLVISMILLGDFSLVLLTLLQLYSISLVDVLLALSILPLGLLLPFPAGINALFSHGPRRSAGLARVYALWNIMSLVNVFVAFLCGYVHYNSESSASKKIPFQPWNINMGESEWWIFPAGLVVCKIMQSQLINRHVANLEIQDRSLYSKDYQLFWQSFSVLKQSKVTKKIEIWVTKNKVNVEDGKSVGWMRLMNFSIPNFPRLAQATYYQQPSYFIDNNERLVVCCWDKTGKPWIYVMGDNKLISKVHLDSVADPWPLHCTCFPSLVPVPRASKSPPIRADLEAAASPCRIDRNPPVAAPATIEFHGSSFFLMYTIV</sequence>
<evidence type="ECO:0000256" key="3">
    <source>
        <dbReference type="SAM" id="SignalP"/>
    </source>
</evidence>
<organism evidence="6 7">
    <name type="scientific">Brassica napus</name>
    <name type="common">Rape</name>
    <dbReference type="NCBI Taxonomy" id="3708"/>
    <lineage>
        <taxon>Eukaryota</taxon>
        <taxon>Viridiplantae</taxon>
        <taxon>Streptophyta</taxon>
        <taxon>Embryophyta</taxon>
        <taxon>Tracheophyta</taxon>
        <taxon>Spermatophyta</taxon>
        <taxon>Magnoliopsida</taxon>
        <taxon>eudicotyledons</taxon>
        <taxon>Gunneridae</taxon>
        <taxon>Pentapetalae</taxon>
        <taxon>rosids</taxon>
        <taxon>malvids</taxon>
        <taxon>Brassicales</taxon>
        <taxon>Brassicaceae</taxon>
        <taxon>Brassiceae</taxon>
        <taxon>Brassica</taxon>
    </lineage>
</organism>
<keyword evidence="3" id="KW-0732">Signal</keyword>
<feature type="signal peptide" evidence="3">
    <location>
        <begin position="1"/>
        <end position="23"/>
    </location>
</feature>
<dbReference type="Proteomes" id="UP000824890">
    <property type="component" value="Unassembled WGS sequence"/>
</dbReference>
<keyword evidence="2" id="KW-1133">Transmembrane helix</keyword>
<evidence type="ECO:0000259" key="4">
    <source>
        <dbReference type="Pfam" id="PF07734"/>
    </source>
</evidence>
<feature type="transmembrane region" description="Helical" evidence="2">
    <location>
        <begin position="864"/>
        <end position="884"/>
    </location>
</feature>
<feature type="domain" description="F-box associated beta-propeller type 1" evidence="4">
    <location>
        <begin position="1429"/>
        <end position="1541"/>
    </location>
</feature>
<dbReference type="EMBL" id="JAGKQM010000013">
    <property type="protein sequence ID" value="KAH0888066.1"/>
    <property type="molecule type" value="Genomic_DNA"/>
</dbReference>
<feature type="region of interest" description="Disordered" evidence="1">
    <location>
        <begin position="672"/>
        <end position="691"/>
    </location>
</feature>
<reference evidence="6 7" key="1">
    <citation type="submission" date="2021-05" db="EMBL/GenBank/DDBJ databases">
        <title>Genome Assembly of Synthetic Allotetraploid Brassica napus Reveals Homoeologous Exchanges between Subgenomes.</title>
        <authorList>
            <person name="Davis J.T."/>
        </authorList>
    </citation>
    <scope>NUCLEOTIDE SEQUENCE [LARGE SCALE GENOMIC DNA]</scope>
    <source>
        <strain evidence="7">cv. Da-Ae</strain>
        <tissue evidence="6">Seedling</tissue>
    </source>
</reference>
<proteinExistence type="predicted"/>
<feature type="chain" id="PRO_5046458106" description="Glycine-rich protein" evidence="3">
    <location>
        <begin position="24"/>
        <end position="1589"/>
    </location>
</feature>
<feature type="transmembrane region" description="Helical" evidence="2">
    <location>
        <begin position="1303"/>
        <end position="1327"/>
    </location>
</feature>
<feature type="transmembrane region" description="Helical" evidence="2">
    <location>
        <begin position="1339"/>
        <end position="1362"/>
    </location>
</feature>
<evidence type="ECO:0000256" key="2">
    <source>
        <dbReference type="SAM" id="Phobius"/>
    </source>
</evidence>
<gene>
    <name evidence="6" type="ORF">HID58_050495</name>
</gene>
<feature type="region of interest" description="Disordered" evidence="1">
    <location>
        <begin position="135"/>
        <end position="156"/>
    </location>
</feature>
<dbReference type="InterPro" id="IPR058316">
    <property type="entry name" value="DUF8003"/>
</dbReference>
<evidence type="ECO:0008006" key="8">
    <source>
        <dbReference type="Google" id="ProtNLM"/>
    </source>
</evidence>
<evidence type="ECO:0000259" key="5">
    <source>
        <dbReference type="Pfam" id="PF26010"/>
    </source>
</evidence>
<keyword evidence="7" id="KW-1185">Reference proteome</keyword>
<dbReference type="PANTHER" id="PTHR31513">
    <property type="entry name" value="EPHRIN TYPE-B RECEPTOR"/>
    <property type="match status" value="1"/>
</dbReference>
<keyword evidence="2" id="KW-0472">Membrane</keyword>
<dbReference type="InterPro" id="IPR017451">
    <property type="entry name" value="F-box-assoc_interact_dom"/>
</dbReference>
<dbReference type="NCBIfam" id="TIGR01640">
    <property type="entry name" value="F_box_assoc_1"/>
    <property type="match status" value="1"/>
</dbReference>
<dbReference type="InterPro" id="IPR006527">
    <property type="entry name" value="F-box-assoc_dom_typ1"/>
</dbReference>
<evidence type="ECO:0000256" key="1">
    <source>
        <dbReference type="SAM" id="MobiDB-lite"/>
    </source>
</evidence>
<evidence type="ECO:0000313" key="7">
    <source>
        <dbReference type="Proteomes" id="UP000824890"/>
    </source>
</evidence>
<feature type="compositionally biased region" description="Basic and acidic residues" evidence="1">
    <location>
        <begin position="672"/>
        <end position="685"/>
    </location>
</feature>
<dbReference type="Pfam" id="PF26010">
    <property type="entry name" value="DUF8003"/>
    <property type="match status" value="1"/>
</dbReference>
<feature type="transmembrane region" description="Helical" evidence="2">
    <location>
        <begin position="1272"/>
        <end position="1297"/>
    </location>
</feature>
<comment type="caution">
    <text evidence="6">The sequence shown here is derived from an EMBL/GenBank/DDBJ whole genome shotgun (WGS) entry which is preliminary data.</text>
</comment>
<accession>A0ABQ8A7J1</accession>